<protein>
    <submittedName>
        <fullName evidence="1">Uncharacterized protein</fullName>
    </submittedName>
</protein>
<sequence length="220" mass="24870">MPVKQLELDLWDVLSIARQTPEDANLSMVFELLNLTLVDLDTRSQLRIAGEAVCQIADLFCDRSSFLFEELHSRTANGEPIMADDAFDRYVRQSMVVDFDQFIEPLQSLPRKILEQTKHGNSIVGTIDKEVLIQALEQESLLSVEEEFERAISTAHAEDVSSWIEAIAHCIASNFSPMCLIDLQAALPLPVVEIWLGLLLGDFKLEQRGSFYDSNKIWIS</sequence>
<gene>
    <name evidence="1" type="ORF">VB774_23185</name>
</gene>
<evidence type="ECO:0000313" key="2">
    <source>
        <dbReference type="Proteomes" id="UP001301388"/>
    </source>
</evidence>
<dbReference type="EMBL" id="JAYGIE010000132">
    <property type="protein sequence ID" value="MEA5480550.1"/>
    <property type="molecule type" value="Genomic_DNA"/>
</dbReference>
<accession>A0ABU5TQD5</accession>
<comment type="caution">
    <text evidence="1">The sequence shown here is derived from an EMBL/GenBank/DDBJ whole genome shotgun (WGS) entry which is preliminary data.</text>
</comment>
<evidence type="ECO:0000313" key="1">
    <source>
        <dbReference type="EMBL" id="MEA5480550.1"/>
    </source>
</evidence>
<dbReference type="RefSeq" id="WP_323263517.1">
    <property type="nucleotide sequence ID" value="NZ_JAYGIE010000132.1"/>
</dbReference>
<dbReference type="Proteomes" id="UP001301388">
    <property type="component" value="Unassembled WGS sequence"/>
</dbReference>
<reference evidence="1 2" key="1">
    <citation type="submission" date="2023-12" db="EMBL/GenBank/DDBJ databases">
        <title>Baltic Sea Cyanobacteria.</title>
        <authorList>
            <person name="Delbaje E."/>
            <person name="Fewer D.P."/>
            <person name="Shishido T.K."/>
        </authorList>
    </citation>
    <scope>NUCLEOTIDE SEQUENCE [LARGE SCALE GENOMIC DNA]</scope>
    <source>
        <strain evidence="1 2">UHCC 0370</strain>
    </source>
</reference>
<keyword evidence="2" id="KW-1185">Reference proteome</keyword>
<organism evidence="1 2">
    <name type="scientific">Pseudanabaena galeata UHCC 0370</name>
    <dbReference type="NCBI Taxonomy" id="3110310"/>
    <lineage>
        <taxon>Bacteria</taxon>
        <taxon>Bacillati</taxon>
        <taxon>Cyanobacteriota</taxon>
        <taxon>Cyanophyceae</taxon>
        <taxon>Pseudanabaenales</taxon>
        <taxon>Pseudanabaenaceae</taxon>
        <taxon>Pseudanabaena</taxon>
    </lineage>
</organism>
<name>A0ABU5TQD5_9CYAN</name>
<proteinExistence type="predicted"/>